<evidence type="ECO:0000256" key="3">
    <source>
        <dbReference type="ARBA" id="ARBA00023163"/>
    </source>
</evidence>
<evidence type="ECO:0000313" key="5">
    <source>
        <dbReference type="EMBL" id="SDX19788.1"/>
    </source>
</evidence>
<feature type="domain" description="HTH araC/xylS-type" evidence="4">
    <location>
        <begin position="246"/>
        <end position="344"/>
    </location>
</feature>
<dbReference type="InterPro" id="IPR018060">
    <property type="entry name" value="HTH_AraC"/>
</dbReference>
<dbReference type="PANTHER" id="PTHR47894">
    <property type="entry name" value="HTH-TYPE TRANSCRIPTIONAL REGULATOR GADX"/>
    <property type="match status" value="1"/>
</dbReference>
<keyword evidence="2 5" id="KW-0238">DNA-binding</keyword>
<dbReference type="PANTHER" id="PTHR47894:SF1">
    <property type="entry name" value="HTH-TYPE TRANSCRIPTIONAL REGULATOR VQSM"/>
    <property type="match status" value="1"/>
</dbReference>
<protein>
    <submittedName>
        <fullName evidence="5">AraC-type DNA-binding protein</fullName>
    </submittedName>
</protein>
<dbReference type="STRING" id="488533.SAMN04487960_10731"/>
<dbReference type="PROSITE" id="PS01124">
    <property type="entry name" value="HTH_ARAC_FAMILY_2"/>
    <property type="match status" value="1"/>
</dbReference>
<dbReference type="OrthoDB" id="5582699at2"/>
<dbReference type="GO" id="GO:0005829">
    <property type="term" value="C:cytosol"/>
    <property type="evidence" value="ECO:0007669"/>
    <property type="project" value="TreeGrafter"/>
</dbReference>
<keyword evidence="1" id="KW-0805">Transcription regulation</keyword>
<dbReference type="GO" id="GO:0003700">
    <property type="term" value="F:DNA-binding transcription factor activity"/>
    <property type="evidence" value="ECO:0007669"/>
    <property type="project" value="InterPro"/>
</dbReference>
<name>A0A1H2ZSE8_9GAMM</name>
<evidence type="ECO:0000259" key="4">
    <source>
        <dbReference type="PROSITE" id="PS01124"/>
    </source>
</evidence>
<dbReference type="InterPro" id="IPR032687">
    <property type="entry name" value="AraC-type_N"/>
</dbReference>
<organism evidence="5 6">
    <name type="scientific">Marinobacter mobilis</name>
    <dbReference type="NCBI Taxonomy" id="488533"/>
    <lineage>
        <taxon>Bacteria</taxon>
        <taxon>Pseudomonadati</taxon>
        <taxon>Pseudomonadota</taxon>
        <taxon>Gammaproteobacteria</taxon>
        <taxon>Pseudomonadales</taxon>
        <taxon>Marinobacteraceae</taxon>
        <taxon>Marinobacter</taxon>
    </lineage>
</organism>
<sequence length="351" mass="39220">MLQNPPDQPRRNTLGDISVLHVEALLRAVHNEGFSRESLMATFGLNDQLLGSPDARISIPRYMRLGHAAIELTGNRALGLVIGALSRPVDSGLPGLAAQSAATAGNALETLVRYSLLTSRNSRGHPSMARGATLATFYSIRPYNSFNFFVVDSVLSTWVQLLRTLTGRHHVVEQVRIEYPSQGLEDTFSHWFDCPVHFSGGENSIQLAEGIRELASPDAQTALHRQLIANCELRLKQLRSGWTLREQVKDKLSPLLEQSAPTLETVAAEFGLSPWTLQRKLAEEGTGYRQLIDETRKELARDYIRETMVSLTEISWLLGFSTPAAFHKAYRRWFEVSPGEHRKKLRAHDNG</sequence>
<dbReference type="Gene3D" id="1.10.10.60">
    <property type="entry name" value="Homeodomain-like"/>
    <property type="match status" value="1"/>
</dbReference>
<dbReference type="RefSeq" id="WP_091814228.1">
    <property type="nucleotide sequence ID" value="NZ_FNNE01000007.1"/>
</dbReference>
<dbReference type="AlphaFoldDB" id="A0A1H2ZSE8"/>
<reference evidence="5 6" key="1">
    <citation type="submission" date="2016-10" db="EMBL/GenBank/DDBJ databases">
        <authorList>
            <person name="de Groot N.N."/>
        </authorList>
    </citation>
    <scope>NUCLEOTIDE SEQUENCE [LARGE SCALE GENOMIC DNA]</scope>
    <source>
        <strain evidence="5 6">CGMCC 1.7059</strain>
    </source>
</reference>
<keyword evidence="6" id="KW-1185">Reference proteome</keyword>
<dbReference type="InterPro" id="IPR009057">
    <property type="entry name" value="Homeodomain-like_sf"/>
</dbReference>
<gene>
    <name evidence="5" type="ORF">SAMN04487960_10731</name>
</gene>
<dbReference type="Pfam" id="PF12625">
    <property type="entry name" value="Arabinose_bd"/>
    <property type="match status" value="1"/>
</dbReference>
<accession>A0A1H2ZSE8</accession>
<dbReference type="Proteomes" id="UP000199675">
    <property type="component" value="Unassembled WGS sequence"/>
</dbReference>
<dbReference type="GO" id="GO:0000976">
    <property type="term" value="F:transcription cis-regulatory region binding"/>
    <property type="evidence" value="ECO:0007669"/>
    <property type="project" value="TreeGrafter"/>
</dbReference>
<dbReference type="Pfam" id="PF12833">
    <property type="entry name" value="HTH_18"/>
    <property type="match status" value="1"/>
</dbReference>
<evidence type="ECO:0000256" key="2">
    <source>
        <dbReference type="ARBA" id="ARBA00023125"/>
    </source>
</evidence>
<proteinExistence type="predicted"/>
<dbReference type="SUPFAM" id="SSF46689">
    <property type="entry name" value="Homeodomain-like"/>
    <property type="match status" value="1"/>
</dbReference>
<evidence type="ECO:0000313" key="6">
    <source>
        <dbReference type="Proteomes" id="UP000199675"/>
    </source>
</evidence>
<keyword evidence="3" id="KW-0804">Transcription</keyword>
<dbReference type="EMBL" id="FNNE01000007">
    <property type="protein sequence ID" value="SDX19788.1"/>
    <property type="molecule type" value="Genomic_DNA"/>
</dbReference>
<evidence type="ECO:0000256" key="1">
    <source>
        <dbReference type="ARBA" id="ARBA00023015"/>
    </source>
</evidence>
<dbReference type="SMART" id="SM00342">
    <property type="entry name" value="HTH_ARAC"/>
    <property type="match status" value="1"/>
</dbReference>